<protein>
    <submittedName>
        <fullName evidence="1">Uncharacterized protein</fullName>
    </submittedName>
</protein>
<organism evidence="1 2">
    <name type="scientific">Lacibacter cauensis</name>
    <dbReference type="NCBI Taxonomy" id="510947"/>
    <lineage>
        <taxon>Bacteria</taxon>
        <taxon>Pseudomonadati</taxon>
        <taxon>Bacteroidota</taxon>
        <taxon>Chitinophagia</taxon>
        <taxon>Chitinophagales</taxon>
        <taxon>Chitinophagaceae</taxon>
        <taxon>Lacibacter</taxon>
    </lineage>
</organism>
<dbReference type="OrthoDB" id="711499at2"/>
<name>A0A562SPP3_9BACT</name>
<evidence type="ECO:0000313" key="1">
    <source>
        <dbReference type="EMBL" id="TWI83251.1"/>
    </source>
</evidence>
<accession>A0A562SPP3</accession>
<gene>
    <name evidence="1" type="ORF">IQ13_1359</name>
</gene>
<evidence type="ECO:0000313" key="2">
    <source>
        <dbReference type="Proteomes" id="UP000316167"/>
    </source>
</evidence>
<dbReference type="RefSeq" id="WP_144885325.1">
    <property type="nucleotide sequence ID" value="NZ_VLLE01000003.1"/>
</dbReference>
<keyword evidence="2" id="KW-1185">Reference proteome</keyword>
<dbReference type="EMBL" id="VLLE01000003">
    <property type="protein sequence ID" value="TWI83251.1"/>
    <property type="molecule type" value="Genomic_DNA"/>
</dbReference>
<dbReference type="AlphaFoldDB" id="A0A562SPP3"/>
<reference evidence="1 2" key="1">
    <citation type="journal article" date="2015" name="Stand. Genomic Sci.">
        <title>Genomic Encyclopedia of Bacterial and Archaeal Type Strains, Phase III: the genomes of soil and plant-associated and newly described type strains.</title>
        <authorList>
            <person name="Whitman W.B."/>
            <person name="Woyke T."/>
            <person name="Klenk H.P."/>
            <person name="Zhou Y."/>
            <person name="Lilburn T.G."/>
            <person name="Beck B.J."/>
            <person name="De Vos P."/>
            <person name="Vandamme P."/>
            <person name="Eisen J.A."/>
            <person name="Garrity G."/>
            <person name="Hugenholtz P."/>
            <person name="Kyrpides N.C."/>
        </authorList>
    </citation>
    <scope>NUCLEOTIDE SEQUENCE [LARGE SCALE GENOMIC DNA]</scope>
    <source>
        <strain evidence="1 2">CGMCC 1.7271</strain>
    </source>
</reference>
<sequence length="71" mass="8254">MKVNSNRIPARVVLYPKDVENITGRRGSTARKLIQRIREALGKSKHEFITIQEFSYFTGIDEELIKDFLQS</sequence>
<comment type="caution">
    <text evidence="1">The sequence shown here is derived from an EMBL/GenBank/DDBJ whole genome shotgun (WGS) entry which is preliminary data.</text>
</comment>
<dbReference type="Proteomes" id="UP000316167">
    <property type="component" value="Unassembled WGS sequence"/>
</dbReference>
<proteinExistence type="predicted"/>